<name>A0ACB7YXZ3_9ERIC</name>
<accession>A0ACB7YXZ3</accession>
<dbReference type="Proteomes" id="UP000828048">
    <property type="component" value="Chromosome 3"/>
</dbReference>
<comment type="caution">
    <text evidence="1">The sequence shown here is derived from an EMBL/GenBank/DDBJ whole genome shotgun (WGS) entry which is preliminary data.</text>
</comment>
<organism evidence="1 2">
    <name type="scientific">Vaccinium darrowii</name>
    <dbReference type="NCBI Taxonomy" id="229202"/>
    <lineage>
        <taxon>Eukaryota</taxon>
        <taxon>Viridiplantae</taxon>
        <taxon>Streptophyta</taxon>
        <taxon>Embryophyta</taxon>
        <taxon>Tracheophyta</taxon>
        <taxon>Spermatophyta</taxon>
        <taxon>Magnoliopsida</taxon>
        <taxon>eudicotyledons</taxon>
        <taxon>Gunneridae</taxon>
        <taxon>Pentapetalae</taxon>
        <taxon>asterids</taxon>
        <taxon>Ericales</taxon>
        <taxon>Ericaceae</taxon>
        <taxon>Vaccinioideae</taxon>
        <taxon>Vaccinieae</taxon>
        <taxon>Vaccinium</taxon>
    </lineage>
</organism>
<gene>
    <name evidence="1" type="ORF">Vadar_020809</name>
</gene>
<sequence length="448" mass="50093">MLRVEERSPSPSPSLPPWSSRSPSTSPFPFPSVSISQPSAAASKSPEGEPEHVFIFFWFTSGPIAYSLYSVDAPPVPSVINSVPYSSKPESSSSCDHHHQVLSKSDNTRTIYPILEFPSGDYADWMCCVELGSKVYFLGGVPHGNQSGPLPRDVFVLDARAACTSNHCSSDKELLKKGTPMNTGKPYPYVFVALGRIFVISARLQYNNWKDEQLSWFEVYDPDTNRWVSMPNPPVDVWVEGHTVVDRKVFLVGTDSRVLYFNLDNSVWVSFPKYGSLCRSAYYGRGEFVEDTLYACYNRTIVAFGGANYSQSDQGHHDDKPEGLFYHKAFLPPEMVDAIYGDEYYSPDRSPYLVPFGNRTFCHVLASSLPDPSNPIYLEDSERFHIRLTVFEALKDTYTESFYGVETTYFRANVLRSADYVATSRCGAIVPGLLQGCFSVSFSAGKTQ</sequence>
<dbReference type="EMBL" id="CM037153">
    <property type="protein sequence ID" value="KAH7858173.1"/>
    <property type="molecule type" value="Genomic_DNA"/>
</dbReference>
<evidence type="ECO:0000313" key="2">
    <source>
        <dbReference type="Proteomes" id="UP000828048"/>
    </source>
</evidence>
<protein>
    <submittedName>
        <fullName evidence="1">Uncharacterized protein</fullName>
    </submittedName>
</protein>
<reference evidence="1 2" key="1">
    <citation type="journal article" date="2021" name="Hortic Res">
        <title>High-quality reference genome and annotation aids understanding of berry development for evergreen blueberry (Vaccinium darrowii).</title>
        <authorList>
            <person name="Yu J."/>
            <person name="Hulse-Kemp A.M."/>
            <person name="Babiker E."/>
            <person name="Staton M."/>
        </authorList>
    </citation>
    <scope>NUCLEOTIDE SEQUENCE [LARGE SCALE GENOMIC DNA]</scope>
    <source>
        <strain evidence="2">cv. NJ 8807/NJ 8810</strain>
        <tissue evidence="1">Young leaf</tissue>
    </source>
</reference>
<evidence type="ECO:0000313" key="1">
    <source>
        <dbReference type="EMBL" id="KAH7858173.1"/>
    </source>
</evidence>
<keyword evidence="2" id="KW-1185">Reference proteome</keyword>
<proteinExistence type="predicted"/>